<dbReference type="Proteomes" id="UP000708208">
    <property type="component" value="Unassembled WGS sequence"/>
</dbReference>
<proteinExistence type="predicted"/>
<gene>
    <name evidence="1" type="ORF">AFUS01_LOCUS30665</name>
</gene>
<reference evidence="1" key="1">
    <citation type="submission" date="2021-06" db="EMBL/GenBank/DDBJ databases">
        <authorList>
            <person name="Hodson N. C."/>
            <person name="Mongue J. A."/>
            <person name="Jaron S. K."/>
        </authorList>
    </citation>
    <scope>NUCLEOTIDE SEQUENCE</scope>
</reference>
<dbReference type="PANTHER" id="PTHR23509:SF48">
    <property type="entry name" value="INTRACELLULAR PHOSPHOLIPASE A1"/>
    <property type="match status" value="1"/>
</dbReference>
<evidence type="ECO:0000313" key="1">
    <source>
        <dbReference type="EMBL" id="CAG7820264.1"/>
    </source>
</evidence>
<dbReference type="GO" id="GO:0004620">
    <property type="term" value="F:phospholipase activity"/>
    <property type="evidence" value="ECO:0007669"/>
    <property type="project" value="TreeGrafter"/>
</dbReference>
<evidence type="ECO:0000313" key="2">
    <source>
        <dbReference type="Proteomes" id="UP000708208"/>
    </source>
</evidence>
<name>A0A8J2LCH8_9HEXA</name>
<dbReference type="InterPro" id="IPR058055">
    <property type="entry name" value="PA-PLA1"/>
</dbReference>
<sequence>MDTGRIVRNCAAFRECVTTLKKQFYPHSELSRQKAEFFPVEWRSAAKLDGDIVDAITPHKLLGLRQMLNATAMDIMYYTSPLYRTE</sequence>
<comment type="caution">
    <text evidence="1">The sequence shown here is derived from an EMBL/GenBank/DDBJ whole genome shotgun (WGS) entry which is preliminary data.</text>
</comment>
<protein>
    <submittedName>
        <fullName evidence="1">Uncharacterized protein</fullName>
    </submittedName>
</protein>
<feature type="non-terminal residue" evidence="1">
    <location>
        <position position="1"/>
    </location>
</feature>
<dbReference type="EMBL" id="CAJVCH010473867">
    <property type="protein sequence ID" value="CAG7820264.1"/>
    <property type="molecule type" value="Genomic_DNA"/>
</dbReference>
<dbReference type="GO" id="GO:0005737">
    <property type="term" value="C:cytoplasm"/>
    <property type="evidence" value="ECO:0007669"/>
    <property type="project" value="TreeGrafter"/>
</dbReference>
<accession>A0A8J2LCH8</accession>
<organism evidence="1 2">
    <name type="scientific">Allacma fusca</name>
    <dbReference type="NCBI Taxonomy" id="39272"/>
    <lineage>
        <taxon>Eukaryota</taxon>
        <taxon>Metazoa</taxon>
        <taxon>Ecdysozoa</taxon>
        <taxon>Arthropoda</taxon>
        <taxon>Hexapoda</taxon>
        <taxon>Collembola</taxon>
        <taxon>Symphypleona</taxon>
        <taxon>Sminthuridae</taxon>
        <taxon>Allacma</taxon>
    </lineage>
</organism>
<dbReference type="AlphaFoldDB" id="A0A8J2LCH8"/>
<dbReference type="PANTHER" id="PTHR23509">
    <property type="entry name" value="PA-PL1 PHOSPHOLIPASE FAMILY"/>
    <property type="match status" value="1"/>
</dbReference>
<dbReference type="OrthoDB" id="69269at2759"/>
<keyword evidence="2" id="KW-1185">Reference proteome</keyword>